<evidence type="ECO:0000256" key="9">
    <source>
        <dbReference type="SAM" id="MobiDB-lite"/>
    </source>
</evidence>
<keyword evidence="4" id="KW-0808">Transferase</keyword>
<feature type="region of interest" description="Disordered" evidence="9">
    <location>
        <begin position="673"/>
        <end position="697"/>
    </location>
</feature>
<dbReference type="PROSITE" id="PS51748">
    <property type="entry name" value="HEXOKINASE_2"/>
    <property type="match status" value="1"/>
</dbReference>
<evidence type="ECO:0000313" key="13">
    <source>
        <dbReference type="Proteomes" id="UP000310685"/>
    </source>
</evidence>
<dbReference type="GO" id="GO:0005829">
    <property type="term" value="C:cytosol"/>
    <property type="evidence" value="ECO:0007669"/>
    <property type="project" value="TreeGrafter"/>
</dbReference>
<dbReference type="FunFam" id="3.30.420.40:FF:000034">
    <property type="entry name" value="Phosphotransferase"/>
    <property type="match status" value="1"/>
</dbReference>
<dbReference type="PANTHER" id="PTHR19443:SF30">
    <property type="entry name" value="GLUCOKINASE-1-RELATED"/>
    <property type="match status" value="1"/>
</dbReference>
<keyword evidence="6" id="KW-0418">Kinase</keyword>
<dbReference type="Gene3D" id="3.40.367.20">
    <property type="match status" value="1"/>
</dbReference>
<evidence type="ECO:0000256" key="1">
    <source>
        <dbReference type="ARBA" id="ARBA00004888"/>
    </source>
</evidence>
<comment type="similarity">
    <text evidence="2">Belongs to the hexokinase family.</text>
</comment>
<dbReference type="GO" id="GO:0004340">
    <property type="term" value="F:glucokinase activity"/>
    <property type="evidence" value="ECO:0007669"/>
    <property type="project" value="UniProtKB-EC"/>
</dbReference>
<dbReference type="UniPathway" id="UPA00109">
    <property type="reaction ID" value="UER00180"/>
</dbReference>
<feature type="region of interest" description="Disordered" evidence="9">
    <location>
        <begin position="828"/>
        <end position="863"/>
    </location>
</feature>
<name>A0A4T0M3K8_9BASI</name>
<dbReference type="InterPro" id="IPR043129">
    <property type="entry name" value="ATPase_NBD"/>
</dbReference>
<evidence type="ECO:0000256" key="6">
    <source>
        <dbReference type="ARBA" id="ARBA00022777"/>
    </source>
</evidence>
<accession>A0A4T0M3K8</accession>
<comment type="pathway">
    <text evidence="1">Carbohydrate degradation; glycolysis; D-glyceraldehyde 3-phosphate and glycerone phosphate from D-glucose: step 1/4.</text>
</comment>
<reference evidence="12 13" key="1">
    <citation type="submission" date="2019-03" db="EMBL/GenBank/DDBJ databases">
        <title>Sequencing 25 genomes of Wallemia mellicola.</title>
        <authorList>
            <person name="Gostincar C."/>
        </authorList>
    </citation>
    <scope>NUCLEOTIDE SEQUENCE [LARGE SCALE GENOMIC DNA]</scope>
    <source>
        <strain evidence="12 13">EXF-6152</strain>
    </source>
</reference>
<dbReference type="Pfam" id="PF00349">
    <property type="entry name" value="Hexokinase_1"/>
    <property type="match status" value="1"/>
</dbReference>
<evidence type="ECO:0000256" key="8">
    <source>
        <dbReference type="ARBA" id="ARBA00023152"/>
    </source>
</evidence>
<feature type="region of interest" description="Disordered" evidence="9">
    <location>
        <begin position="423"/>
        <end position="444"/>
    </location>
</feature>
<dbReference type="GO" id="GO:0005739">
    <property type="term" value="C:mitochondrion"/>
    <property type="evidence" value="ECO:0007669"/>
    <property type="project" value="TreeGrafter"/>
</dbReference>
<feature type="region of interest" description="Disordered" evidence="9">
    <location>
        <begin position="598"/>
        <end position="617"/>
    </location>
</feature>
<keyword evidence="8" id="KW-0324">Glycolysis</keyword>
<feature type="domain" description="Hexokinase N-terminal" evidence="10">
    <location>
        <begin position="1"/>
        <end position="156"/>
    </location>
</feature>
<evidence type="ECO:0000256" key="2">
    <source>
        <dbReference type="ARBA" id="ARBA00009225"/>
    </source>
</evidence>
<dbReference type="GO" id="GO:0006096">
    <property type="term" value="P:glycolytic process"/>
    <property type="evidence" value="ECO:0007669"/>
    <property type="project" value="UniProtKB-UniPathway"/>
</dbReference>
<evidence type="ECO:0000259" key="11">
    <source>
        <dbReference type="Pfam" id="PF03727"/>
    </source>
</evidence>
<evidence type="ECO:0000259" key="10">
    <source>
        <dbReference type="Pfam" id="PF00349"/>
    </source>
</evidence>
<dbReference type="Pfam" id="PF03727">
    <property type="entry name" value="Hexokinase_2"/>
    <property type="match status" value="1"/>
</dbReference>
<evidence type="ECO:0000256" key="4">
    <source>
        <dbReference type="ARBA" id="ARBA00022679"/>
    </source>
</evidence>
<keyword evidence="5" id="KW-0547">Nucleotide-binding</keyword>
<comment type="caution">
    <text evidence="12">The sequence shown here is derived from an EMBL/GenBank/DDBJ whole genome shotgun (WGS) entry which is preliminary data.</text>
</comment>
<dbReference type="SUPFAM" id="SSF53067">
    <property type="entry name" value="Actin-like ATPase domain"/>
    <property type="match status" value="2"/>
</dbReference>
<keyword evidence="7" id="KW-0067">ATP-binding</keyword>
<evidence type="ECO:0000256" key="3">
    <source>
        <dbReference type="ARBA" id="ARBA00012323"/>
    </source>
</evidence>
<dbReference type="GO" id="GO:0005536">
    <property type="term" value="F:D-glucose binding"/>
    <property type="evidence" value="ECO:0007669"/>
    <property type="project" value="InterPro"/>
</dbReference>
<protein>
    <recommendedName>
        <fullName evidence="3">glucokinase</fullName>
        <ecNumber evidence="3">2.7.1.2</ecNumber>
    </recommendedName>
</protein>
<evidence type="ECO:0000256" key="5">
    <source>
        <dbReference type="ARBA" id="ARBA00022741"/>
    </source>
</evidence>
<dbReference type="InterPro" id="IPR022673">
    <property type="entry name" value="Hexokinase_C"/>
</dbReference>
<dbReference type="EC" id="2.7.1.2" evidence="3"/>
<dbReference type="Proteomes" id="UP000310685">
    <property type="component" value="Unassembled WGS sequence"/>
</dbReference>
<feature type="domain" description="Hexokinase C-terminal" evidence="11">
    <location>
        <begin position="162"/>
        <end position="402"/>
    </location>
</feature>
<dbReference type="InterPro" id="IPR001312">
    <property type="entry name" value="Hexokinase"/>
</dbReference>
<sequence length="863" mass="96223">MIPTYVYGIPDGTEQGTYLSLDLGGTNMRVCEIILSGDKQFTITQEKYKISEDLKTGEFAHLFDYMAKSIGHFLSTKSESKDSKRIPLGFTFSFPVDQSAINSGKLIGFTKGFKAKNAVGKDVVKQLQDSLNQQNIPVDVVALVNDTVGTLLAHSYKSGGAKIGAIFGTGTNGAYLEDLSEIKKLDLSSLNVKEGSKMVVNTEWGNVDNGRSVLPINEWDEIVDSASINPRKQSFEKLISGMYLGEILRRFLVHLHSTKEFLSQVETLPEGISTQYGLDTALMSAALEDADEAEYENAKKVLVDLGVSDERVSIEDARILKSASYYIGLRAARLSACALAAVIESETRENTTGDINIGLDGSVIEFYPSFEQQIRDALKVLLGHGAEQRIKIGLAKDGSGVGESKQNSAWMLDKDSFSKAMKSTKTKLFSKPSESDTKGKKARTKSKIYWDPEEYYKNKDKKEKAKVEKELARQYEEDLEVMPSQSHHDHEIDLPSSPSSLAKELTTDKALSQLARMRKAAGLSPVDEEKRAKDRMTALRERRVDLEMRKAMIANNDANGNYNGHINDNLQAHLTTLANFSKRLNEVTIPSLKSNKNIETNKRRKYTQDDSNLRRPTRLPTIDDLEADQYEDELLFTQNNNNGAYRTFSQILTEKTPQKNKSQDKILVLGTPSPLSKTKLHQTKLKQPTPVRYSQNEPVSNIPVGAIGFPELEQAWEGTRPIVEESSTSKKRKKDKEKDKSQQSLISGWVSQVSGLSEEVPKRKLWSGLDMDSSDRPDVSFDLDSDYDDEDSVLLDLETPQRNRITKSLPLDFLRNDSPSSERAVATIVSPSHSRSQQSSGNILPTPHSNIPGLHQLMRNNYN</sequence>
<dbReference type="AlphaFoldDB" id="A0A4T0M3K8"/>
<dbReference type="GO" id="GO:0006006">
    <property type="term" value="P:glucose metabolic process"/>
    <property type="evidence" value="ECO:0007669"/>
    <property type="project" value="TreeGrafter"/>
</dbReference>
<dbReference type="PANTHER" id="PTHR19443">
    <property type="entry name" value="HEXOKINASE"/>
    <property type="match status" value="1"/>
</dbReference>
<evidence type="ECO:0000256" key="7">
    <source>
        <dbReference type="ARBA" id="ARBA00022840"/>
    </source>
</evidence>
<gene>
    <name evidence="12" type="ORF">E3Q22_03154</name>
</gene>
<dbReference type="InterPro" id="IPR022672">
    <property type="entry name" value="Hexokinase_N"/>
</dbReference>
<feature type="region of interest" description="Disordered" evidence="9">
    <location>
        <begin position="718"/>
        <end position="745"/>
    </location>
</feature>
<dbReference type="EMBL" id="SPRC01000036">
    <property type="protein sequence ID" value="TIB77271.1"/>
    <property type="molecule type" value="Genomic_DNA"/>
</dbReference>
<dbReference type="Gene3D" id="3.30.420.40">
    <property type="match status" value="1"/>
</dbReference>
<dbReference type="GO" id="GO:0005524">
    <property type="term" value="F:ATP binding"/>
    <property type="evidence" value="ECO:0007669"/>
    <property type="project" value="UniProtKB-KW"/>
</dbReference>
<feature type="compositionally biased region" description="Low complexity" evidence="9">
    <location>
        <begin position="830"/>
        <end position="840"/>
    </location>
</feature>
<dbReference type="GO" id="GO:0008865">
    <property type="term" value="F:fructokinase activity"/>
    <property type="evidence" value="ECO:0007669"/>
    <property type="project" value="TreeGrafter"/>
</dbReference>
<proteinExistence type="inferred from homology"/>
<feature type="region of interest" description="Disordered" evidence="9">
    <location>
        <begin position="481"/>
        <end position="501"/>
    </location>
</feature>
<dbReference type="GO" id="GO:0001678">
    <property type="term" value="P:intracellular glucose homeostasis"/>
    <property type="evidence" value="ECO:0007669"/>
    <property type="project" value="InterPro"/>
</dbReference>
<evidence type="ECO:0000313" key="12">
    <source>
        <dbReference type="EMBL" id="TIB77271.1"/>
    </source>
</evidence>
<dbReference type="PRINTS" id="PR00475">
    <property type="entry name" value="HEXOKINASE"/>
</dbReference>
<organism evidence="12 13">
    <name type="scientific">Wallemia mellicola</name>
    <dbReference type="NCBI Taxonomy" id="1708541"/>
    <lineage>
        <taxon>Eukaryota</taxon>
        <taxon>Fungi</taxon>
        <taxon>Dikarya</taxon>
        <taxon>Basidiomycota</taxon>
        <taxon>Wallemiomycotina</taxon>
        <taxon>Wallemiomycetes</taxon>
        <taxon>Wallemiales</taxon>
        <taxon>Wallemiaceae</taxon>
        <taxon>Wallemia</taxon>
    </lineage>
</organism>